<dbReference type="OrthoDB" id="2499658at2759"/>
<gene>
    <name evidence="4" type="ORF">BSL78_18471</name>
</gene>
<evidence type="ECO:0000313" key="4">
    <source>
        <dbReference type="EMBL" id="PIK44677.1"/>
    </source>
</evidence>
<feature type="compositionally biased region" description="Basic and acidic residues" evidence="2">
    <location>
        <begin position="406"/>
        <end position="421"/>
    </location>
</feature>
<feature type="compositionally biased region" description="Basic residues" evidence="2">
    <location>
        <begin position="62"/>
        <end position="77"/>
    </location>
</feature>
<dbReference type="PROSITE" id="PS50085">
    <property type="entry name" value="RAPGAP"/>
    <property type="match status" value="1"/>
</dbReference>
<accession>A0A2G8K9L3</accession>
<feature type="region of interest" description="Disordered" evidence="2">
    <location>
        <begin position="150"/>
        <end position="169"/>
    </location>
</feature>
<dbReference type="Proteomes" id="UP000230750">
    <property type="component" value="Unassembled WGS sequence"/>
</dbReference>
<dbReference type="PANTHER" id="PTHR15711:SF22">
    <property type="entry name" value="RAP-GAP DOMAIN-CONTAINING PROTEIN"/>
    <property type="match status" value="1"/>
</dbReference>
<dbReference type="SUPFAM" id="SSF111347">
    <property type="entry name" value="Rap/Ran-GAP"/>
    <property type="match status" value="1"/>
</dbReference>
<evidence type="ECO:0000256" key="2">
    <source>
        <dbReference type="SAM" id="MobiDB-lite"/>
    </source>
</evidence>
<comment type="caution">
    <text evidence="4">The sequence shown here is derived from an EMBL/GenBank/DDBJ whole genome shotgun (WGS) entry which is preliminary data.</text>
</comment>
<dbReference type="STRING" id="307972.A0A2G8K9L3"/>
<dbReference type="InterPro" id="IPR050989">
    <property type="entry name" value="Rap1_Ran_GAP"/>
</dbReference>
<keyword evidence="1" id="KW-0343">GTPase activation</keyword>
<feature type="compositionally biased region" description="Basic and acidic residues" evidence="2">
    <location>
        <begin position="1"/>
        <end position="11"/>
    </location>
</feature>
<feature type="region of interest" description="Disordered" evidence="2">
    <location>
        <begin position="397"/>
        <end position="421"/>
    </location>
</feature>
<dbReference type="GO" id="GO:0005737">
    <property type="term" value="C:cytoplasm"/>
    <property type="evidence" value="ECO:0007669"/>
    <property type="project" value="TreeGrafter"/>
</dbReference>
<dbReference type="Pfam" id="PF02145">
    <property type="entry name" value="Rap_GAP"/>
    <property type="match status" value="1"/>
</dbReference>
<feature type="compositionally biased region" description="Polar residues" evidence="2">
    <location>
        <begin position="152"/>
        <end position="169"/>
    </location>
</feature>
<dbReference type="PANTHER" id="PTHR15711">
    <property type="entry name" value="RAP GTPASE-ACTIVATING PROTEIN"/>
    <property type="match status" value="1"/>
</dbReference>
<protein>
    <submittedName>
        <fullName evidence="4">Putative signal-induced proliferation-associated 1-like protein 2 isoform X3</fullName>
    </submittedName>
</protein>
<organism evidence="4 5">
    <name type="scientific">Stichopus japonicus</name>
    <name type="common">Sea cucumber</name>
    <dbReference type="NCBI Taxonomy" id="307972"/>
    <lineage>
        <taxon>Eukaryota</taxon>
        <taxon>Metazoa</taxon>
        <taxon>Echinodermata</taxon>
        <taxon>Eleutherozoa</taxon>
        <taxon>Echinozoa</taxon>
        <taxon>Holothuroidea</taxon>
        <taxon>Aspidochirotacea</taxon>
        <taxon>Aspidochirotida</taxon>
        <taxon>Stichopodidae</taxon>
        <taxon>Apostichopus</taxon>
    </lineage>
</organism>
<dbReference type="EMBL" id="MRZV01000762">
    <property type="protein sequence ID" value="PIK44677.1"/>
    <property type="molecule type" value="Genomic_DNA"/>
</dbReference>
<evidence type="ECO:0000259" key="3">
    <source>
        <dbReference type="PROSITE" id="PS50085"/>
    </source>
</evidence>
<reference evidence="4 5" key="1">
    <citation type="journal article" date="2017" name="PLoS Biol.">
        <title>The sea cucumber genome provides insights into morphological evolution and visceral regeneration.</title>
        <authorList>
            <person name="Zhang X."/>
            <person name="Sun L."/>
            <person name="Yuan J."/>
            <person name="Sun Y."/>
            <person name="Gao Y."/>
            <person name="Zhang L."/>
            <person name="Li S."/>
            <person name="Dai H."/>
            <person name="Hamel J.F."/>
            <person name="Liu C."/>
            <person name="Yu Y."/>
            <person name="Liu S."/>
            <person name="Lin W."/>
            <person name="Guo K."/>
            <person name="Jin S."/>
            <person name="Xu P."/>
            <person name="Storey K.B."/>
            <person name="Huan P."/>
            <person name="Zhang T."/>
            <person name="Zhou Y."/>
            <person name="Zhang J."/>
            <person name="Lin C."/>
            <person name="Li X."/>
            <person name="Xing L."/>
            <person name="Huo D."/>
            <person name="Sun M."/>
            <person name="Wang L."/>
            <person name="Mercier A."/>
            <person name="Li F."/>
            <person name="Yang H."/>
            <person name="Xiang J."/>
        </authorList>
    </citation>
    <scope>NUCLEOTIDE SEQUENCE [LARGE SCALE GENOMIC DNA]</scope>
    <source>
        <strain evidence="4">Shaxun</strain>
        <tissue evidence="4">Muscle</tissue>
    </source>
</reference>
<keyword evidence="5" id="KW-1185">Reference proteome</keyword>
<feature type="region of interest" description="Disordered" evidence="2">
    <location>
        <begin position="1"/>
        <end position="84"/>
    </location>
</feature>
<dbReference type="InterPro" id="IPR000331">
    <property type="entry name" value="Rap/Ran_GAP_dom"/>
</dbReference>
<feature type="compositionally biased region" description="Basic and acidic residues" evidence="2">
    <location>
        <begin position="45"/>
        <end position="55"/>
    </location>
</feature>
<dbReference type="GO" id="GO:0005096">
    <property type="term" value="F:GTPase activator activity"/>
    <property type="evidence" value="ECO:0007669"/>
    <property type="project" value="UniProtKB-KW"/>
</dbReference>
<dbReference type="Gene3D" id="3.30.1120.160">
    <property type="match status" value="1"/>
</dbReference>
<sequence>MVQDFRTETDQRSPAPPHFDRLLQGKLTNGTEDERTNTMSSNKSDYAKDDNKVSEKGNASPRLHRRMPSKREKKNRSKTYSGAEVSLLRRLRSTKDSGAKTPEGRMDDDLLEARIEEGVKRRAFLHYDVQSVYFDLPDIIRIVQNPERKRSTLTGASAASSRQQPNTPSTPTVCNVGFVACAAVVCASMRNYKHQNYFGIDNILGPVALSVRREKLNSPENPLSDNGKDSTARYLYRIILRTSELNTLRGYIMEDSIPSSAKHNTSRGLPLRDVLEYVVPDLPLTCLKVANNSEKTREHLCKLDEQGLSNKYKIGILYCRAGQGTEEEMYNNEHSGPAFDEFLECVGEKVKLKGFVKYRAQLDNRTDSTGPHSIYAYTRVMRSVPCVHNVALHTQQPATGKSPFHTPDKTVHSLGRIHKDV</sequence>
<feature type="domain" description="Rap-GAP" evidence="3">
    <location>
        <begin position="300"/>
        <end position="421"/>
    </location>
</feature>
<evidence type="ECO:0000313" key="5">
    <source>
        <dbReference type="Proteomes" id="UP000230750"/>
    </source>
</evidence>
<name>A0A2G8K9L3_STIJA</name>
<dbReference type="InterPro" id="IPR035974">
    <property type="entry name" value="Rap/Ran-GAP_sf"/>
</dbReference>
<dbReference type="GO" id="GO:0051056">
    <property type="term" value="P:regulation of small GTPase mediated signal transduction"/>
    <property type="evidence" value="ECO:0007669"/>
    <property type="project" value="InterPro"/>
</dbReference>
<evidence type="ECO:0000256" key="1">
    <source>
        <dbReference type="ARBA" id="ARBA00022468"/>
    </source>
</evidence>
<proteinExistence type="predicted"/>
<dbReference type="AlphaFoldDB" id="A0A2G8K9L3"/>